<evidence type="ECO:0000313" key="4">
    <source>
        <dbReference type="EMBL" id="GFG28914.1"/>
    </source>
</evidence>
<dbReference type="PANTHER" id="PTHR22938">
    <property type="entry name" value="ZINC FINGER PROTEIN 598"/>
    <property type="match status" value="1"/>
</dbReference>
<dbReference type="GO" id="GO:0072344">
    <property type="term" value="P:rescue of stalled ribosome"/>
    <property type="evidence" value="ECO:0007669"/>
    <property type="project" value="InterPro"/>
</dbReference>
<proteinExistence type="predicted"/>
<comment type="caution">
    <text evidence="4">The sequence shown here is derived from an EMBL/GenBank/DDBJ whole genome shotgun (WGS) entry which is preliminary data.</text>
</comment>
<dbReference type="PANTHER" id="PTHR22938:SF0">
    <property type="entry name" value="E3 UBIQUITIN-PROTEIN LIGASE ZNF598"/>
    <property type="match status" value="1"/>
</dbReference>
<dbReference type="SMART" id="SM00355">
    <property type="entry name" value="ZnF_C2H2"/>
    <property type="match status" value="5"/>
</dbReference>
<evidence type="ECO:0000256" key="2">
    <source>
        <dbReference type="SAM" id="SignalP"/>
    </source>
</evidence>
<protein>
    <recommendedName>
        <fullName evidence="3">C2H2-type domain-containing protein</fullName>
    </recommendedName>
</protein>
<dbReference type="GO" id="GO:0016567">
    <property type="term" value="P:protein ubiquitination"/>
    <property type="evidence" value="ECO:0007669"/>
    <property type="project" value="TreeGrafter"/>
</dbReference>
<accession>A0A6L2P9D9</accession>
<feature type="region of interest" description="Disordered" evidence="1">
    <location>
        <begin position="597"/>
        <end position="681"/>
    </location>
</feature>
<feature type="region of interest" description="Disordered" evidence="1">
    <location>
        <begin position="935"/>
        <end position="955"/>
    </location>
</feature>
<feature type="signal peptide" evidence="2">
    <location>
        <begin position="1"/>
        <end position="17"/>
    </location>
</feature>
<feature type="region of interest" description="Disordered" evidence="1">
    <location>
        <begin position="418"/>
        <end position="443"/>
    </location>
</feature>
<dbReference type="OrthoDB" id="3838338at2759"/>
<dbReference type="Pfam" id="PF23202">
    <property type="entry name" value="PAH_ZNF598"/>
    <property type="match status" value="1"/>
</dbReference>
<feature type="domain" description="C2H2-type" evidence="3">
    <location>
        <begin position="187"/>
        <end position="208"/>
    </location>
</feature>
<dbReference type="EMBL" id="BLKM01000100">
    <property type="protein sequence ID" value="GFG28914.1"/>
    <property type="molecule type" value="Genomic_DNA"/>
</dbReference>
<dbReference type="InterPro" id="IPR044288">
    <property type="entry name" value="ZNF598/HEL2"/>
</dbReference>
<dbReference type="PROSITE" id="PS00028">
    <property type="entry name" value="ZINC_FINGER_C2H2_1"/>
    <property type="match status" value="1"/>
</dbReference>
<feature type="compositionally biased region" description="Low complexity" evidence="1">
    <location>
        <begin position="608"/>
        <end position="621"/>
    </location>
</feature>
<reference evidence="5" key="1">
    <citation type="submission" date="2020-01" db="EMBL/GenBank/DDBJ databases">
        <title>Draft genome sequence of the Termite Coptotermes fromosanus.</title>
        <authorList>
            <person name="Itakura S."/>
            <person name="Yosikawa Y."/>
            <person name="Umezawa K."/>
        </authorList>
    </citation>
    <scope>NUCLEOTIDE SEQUENCE [LARGE SCALE GENOMIC DNA]</scope>
</reference>
<evidence type="ECO:0000259" key="3">
    <source>
        <dbReference type="PROSITE" id="PS00028"/>
    </source>
</evidence>
<dbReference type="InterPro" id="IPR056437">
    <property type="entry name" value="Znf-C2H2_ZNF598/HEL2"/>
</dbReference>
<gene>
    <name evidence="4" type="ORF">Cfor_12258</name>
</gene>
<feature type="region of interest" description="Disordered" evidence="1">
    <location>
        <begin position="714"/>
        <end position="745"/>
    </location>
</feature>
<dbReference type="FunCoup" id="A0A6L2P9D9">
    <property type="interactions" value="253"/>
</dbReference>
<dbReference type="InterPro" id="IPR013087">
    <property type="entry name" value="Znf_C2H2_type"/>
</dbReference>
<dbReference type="AlphaFoldDB" id="A0A6L2P9D9"/>
<evidence type="ECO:0000256" key="1">
    <source>
        <dbReference type="SAM" id="MobiDB-lite"/>
    </source>
</evidence>
<dbReference type="GO" id="GO:0043022">
    <property type="term" value="F:ribosome binding"/>
    <property type="evidence" value="ECO:0007669"/>
    <property type="project" value="TreeGrafter"/>
</dbReference>
<feature type="compositionally biased region" description="Basic and acidic residues" evidence="1">
    <location>
        <begin position="648"/>
        <end position="670"/>
    </location>
</feature>
<dbReference type="InParanoid" id="A0A6L2P9D9"/>
<dbReference type="Proteomes" id="UP000502823">
    <property type="component" value="Unassembled WGS sequence"/>
</dbReference>
<organism evidence="4 5">
    <name type="scientific">Coptotermes formosanus</name>
    <name type="common">Formosan subterranean termite</name>
    <dbReference type="NCBI Taxonomy" id="36987"/>
    <lineage>
        <taxon>Eukaryota</taxon>
        <taxon>Metazoa</taxon>
        <taxon>Ecdysozoa</taxon>
        <taxon>Arthropoda</taxon>
        <taxon>Hexapoda</taxon>
        <taxon>Insecta</taxon>
        <taxon>Pterygota</taxon>
        <taxon>Neoptera</taxon>
        <taxon>Polyneoptera</taxon>
        <taxon>Dictyoptera</taxon>
        <taxon>Blattodea</taxon>
        <taxon>Blattoidea</taxon>
        <taxon>Termitoidae</taxon>
        <taxon>Rhinotermitidae</taxon>
        <taxon>Coptotermes</taxon>
    </lineage>
</organism>
<dbReference type="Pfam" id="PF23208">
    <property type="entry name" value="zf_C2H2_ZNF598"/>
    <property type="match status" value="1"/>
</dbReference>
<keyword evidence="5" id="KW-1185">Reference proteome</keyword>
<dbReference type="GO" id="GO:0061630">
    <property type="term" value="F:ubiquitin protein ligase activity"/>
    <property type="evidence" value="ECO:0007669"/>
    <property type="project" value="InterPro"/>
</dbReference>
<feature type="region of interest" description="Disordered" evidence="1">
    <location>
        <begin position="295"/>
        <end position="321"/>
    </location>
</feature>
<feature type="region of interest" description="Disordered" evidence="1">
    <location>
        <begin position="503"/>
        <end position="522"/>
    </location>
</feature>
<sequence>MPVWYALKMLLYTQLGSVTIQFVMNVPRECGCYVVKMSVPYVDKTCRRMQQRERRLYRVSHVVYFCANFWLQVIFTKEVQLFRNIKNNSYLMDKKFKICFDTADIQAAYSKLLEHVCTICVGRPAFRTFQNLKDHMRKEHELQYCDLCVENLKIFTGERRCYTRQELALHRRKGDPDDRSHRGHPLCEFCDQRYMDNDELFRHLRRDHLFCHFCDADGFHQYYSSYEYLRDHFRSEHFLCEEGGCVEEKFTSVFRTEIDLKAHRASVHGRAIGKAATKQARTLELEFTLAPRSRDRLDGMQGGRRGGARQRTRHSEEEAHGAVGADYDDTRFDSAPIFRNTPNINTNCLEEFPTLSGEVPPALGPLPKQNAHKVAVNNSGLTIQTIHQSQPLAVTDENFPALGPEGTASGCKTVRLSVNSGGQERPSSATGTSIRSSTQKAPTNVSIHVNHRASGSSQNIRIRPVSVPSQFRDDFPCLNGSKTPTPTSSVQWLCNQASTGAKSKVQPQVHAPKTHRTEEDFPSLSSKFSAGCNVANTASSASLNPESMSKKASSVTIPLGTVFQGLSNVTRSREPNAVPSKASTDILDSTATSLGNIRIKSRKKKTKNATSHTSNSSSNDSVLAKLAQYAAGESGKKKKKQGNAEAEVQQKLEQDTGSKDNDCERHENGETAKFGDVTDNSSNFERKRSELLIESVTLQHGAENSKAELSTAISNRPFEDNDVSCSSEVPDDFTTGGSSESWPPGFDIPVNRGKLTPAPPPGFGRGVNTSSNSVTSPPPGFSVTLNSIARPQSSSLTFTSSSGQSYSILPGSSGNSSHRFVPPQDFARRNQALVTRVKKMFVDAQSMDVFCQASKMFRQGQISARDFSVYCQEKMGSEEFAKIFAELLVLLPDIDKQQELLSVHADAAQNFEVCATCQQVLSAADLRHHVSSHTLENHFPPLGSPEPVSQAWGKK</sequence>
<dbReference type="InterPro" id="IPR057634">
    <property type="entry name" value="PAH_ZNF598/HEL2"/>
</dbReference>
<feature type="chain" id="PRO_5027027963" description="C2H2-type domain-containing protein" evidence="2">
    <location>
        <begin position="18"/>
        <end position="955"/>
    </location>
</feature>
<dbReference type="InterPro" id="IPR059042">
    <property type="entry name" value="Znf_C2H2_ZNF598"/>
</dbReference>
<name>A0A6L2P9D9_COPFO</name>
<evidence type="ECO:0000313" key="5">
    <source>
        <dbReference type="Proteomes" id="UP000502823"/>
    </source>
</evidence>
<dbReference type="Pfam" id="PF23230">
    <property type="entry name" value="zf-C2H2_13"/>
    <property type="match status" value="1"/>
</dbReference>
<keyword evidence="2" id="KW-0732">Signal</keyword>